<feature type="transmembrane region" description="Helical" evidence="6">
    <location>
        <begin position="146"/>
        <end position="167"/>
    </location>
</feature>
<dbReference type="AlphaFoldDB" id="F7ZLR9"/>
<organism evidence="7 8">
    <name type="scientific">Roseobacter litoralis (strain ATCC 49566 / DSM 6996 / JCM 21268 / NBRC 15278 / OCh 149)</name>
    <dbReference type="NCBI Taxonomy" id="391595"/>
    <lineage>
        <taxon>Bacteria</taxon>
        <taxon>Pseudomonadati</taxon>
        <taxon>Pseudomonadota</taxon>
        <taxon>Alphaproteobacteria</taxon>
        <taxon>Rhodobacterales</taxon>
        <taxon>Roseobacteraceae</taxon>
        <taxon>Roseobacter</taxon>
    </lineage>
</organism>
<protein>
    <submittedName>
        <fullName evidence="7">Uncharacterized protein</fullName>
    </submittedName>
</protein>
<evidence type="ECO:0000313" key="8">
    <source>
        <dbReference type="Proteomes" id="UP000001353"/>
    </source>
</evidence>
<name>F7ZLR9_ROSLO</name>
<gene>
    <name evidence="7" type="ordered locus">RLO149_c021440</name>
</gene>
<dbReference type="PANTHER" id="PTHR40277:SF1">
    <property type="entry name" value="BLL5419 PROTEIN"/>
    <property type="match status" value="1"/>
</dbReference>
<feature type="transmembrane region" description="Helical" evidence="6">
    <location>
        <begin position="118"/>
        <end position="140"/>
    </location>
</feature>
<feature type="transmembrane region" description="Helical" evidence="6">
    <location>
        <begin position="219"/>
        <end position="241"/>
    </location>
</feature>
<feature type="transmembrane region" description="Helical" evidence="6">
    <location>
        <begin position="261"/>
        <end position="283"/>
    </location>
</feature>
<evidence type="ECO:0000256" key="3">
    <source>
        <dbReference type="ARBA" id="ARBA00022692"/>
    </source>
</evidence>
<dbReference type="GO" id="GO:0005886">
    <property type="term" value="C:plasma membrane"/>
    <property type="evidence" value="ECO:0007669"/>
    <property type="project" value="UniProtKB-SubCell"/>
</dbReference>
<accession>F7ZLR9</accession>
<evidence type="ECO:0000256" key="4">
    <source>
        <dbReference type="ARBA" id="ARBA00022989"/>
    </source>
</evidence>
<keyword evidence="2" id="KW-1003">Cell membrane</keyword>
<dbReference type="Pfam" id="PF03706">
    <property type="entry name" value="LPG_synthase_TM"/>
    <property type="match status" value="1"/>
</dbReference>
<dbReference type="PANTHER" id="PTHR40277">
    <property type="entry name" value="BLL5419 PROTEIN"/>
    <property type="match status" value="1"/>
</dbReference>
<sequence length="300" mass="31934">MRWFLKLAVSGAVMAGLLWWVDPMVVIHQLRDADLTWLCAAFVSLTALTALMARRWQIVAQALGIRLSFAHAWSEYYVAQLANMALPGGVIGDVGRAFRIRRQGDLMRAAQSVATERLIGQISIFALMAVGFAAALMIPGGVNWPVWTWLGIALFCAALGSAVILARGASASARFVRLALELIRAPRLIGYSLVIAALLVFSFYACARATQTIIPLQDLATLVPLILCSMLIPLSIGGWGWREGAAAALFPMIGASPGAGVAAGIAYGAVMLLAALPAVLIAMKSTQTHPLPHTSKMDVL</sequence>
<dbReference type="HOGENOM" id="CLU_048072_4_0_5"/>
<evidence type="ECO:0000256" key="2">
    <source>
        <dbReference type="ARBA" id="ARBA00022475"/>
    </source>
</evidence>
<feature type="transmembrane region" description="Helical" evidence="6">
    <location>
        <begin position="33"/>
        <end position="53"/>
    </location>
</feature>
<keyword evidence="3 6" id="KW-0812">Transmembrane</keyword>
<evidence type="ECO:0000256" key="5">
    <source>
        <dbReference type="ARBA" id="ARBA00023136"/>
    </source>
</evidence>
<dbReference type="OrthoDB" id="9126302at2"/>
<proteinExistence type="predicted"/>
<keyword evidence="8" id="KW-1185">Reference proteome</keyword>
<evidence type="ECO:0000256" key="6">
    <source>
        <dbReference type="SAM" id="Phobius"/>
    </source>
</evidence>
<evidence type="ECO:0000256" key="1">
    <source>
        <dbReference type="ARBA" id="ARBA00004651"/>
    </source>
</evidence>
<dbReference type="KEGG" id="rli:RLO149_c021440"/>
<comment type="subcellular location">
    <subcellularLocation>
        <location evidence="1">Cell membrane</location>
        <topology evidence="1">Multi-pass membrane protein</topology>
    </subcellularLocation>
</comment>
<dbReference type="InterPro" id="IPR022791">
    <property type="entry name" value="L-PG_synthase/AglD"/>
</dbReference>
<feature type="transmembrane region" description="Helical" evidence="6">
    <location>
        <begin position="188"/>
        <end position="207"/>
    </location>
</feature>
<dbReference type="EMBL" id="CP002623">
    <property type="protein sequence ID" value="AEI94120.1"/>
    <property type="molecule type" value="Genomic_DNA"/>
</dbReference>
<keyword evidence="4 6" id="KW-1133">Transmembrane helix</keyword>
<evidence type="ECO:0000313" key="7">
    <source>
        <dbReference type="EMBL" id="AEI94120.1"/>
    </source>
</evidence>
<dbReference type="Proteomes" id="UP000001353">
    <property type="component" value="Chromosome"/>
</dbReference>
<keyword evidence="5 6" id="KW-0472">Membrane</keyword>
<dbReference type="STRING" id="391595.RLO149_c021440"/>
<reference evidence="7 8" key="1">
    <citation type="journal article" date="2011" name="BMC Genomics">
        <title>Comparative genome analysis and genome-guided physiological analysis of Roseobacter litoralis.</title>
        <authorList>
            <person name="Kalhoefer D."/>
            <person name="Thole S."/>
            <person name="Voget S."/>
            <person name="Lehmann R."/>
            <person name="Liesegang H."/>
            <person name="Wollher A."/>
            <person name="Daniel R."/>
            <person name="Simon M."/>
            <person name="Brinkhoff T."/>
        </authorList>
    </citation>
    <scope>NUCLEOTIDE SEQUENCE [LARGE SCALE GENOMIC DNA]</scope>
    <source>
        <strain evidence="8">ATCC 49566 / DSM 6996 / JCM 21268 / NBRC 15278 / OCh 149</strain>
    </source>
</reference>
<dbReference type="eggNOG" id="COG0392">
    <property type="taxonomic scope" value="Bacteria"/>
</dbReference>